<proteinExistence type="predicted"/>
<organism evidence="2 3">
    <name type="scientific">Mesobacillus jeotgali</name>
    <dbReference type="NCBI Taxonomy" id="129985"/>
    <lineage>
        <taxon>Bacteria</taxon>
        <taxon>Bacillati</taxon>
        <taxon>Bacillota</taxon>
        <taxon>Bacilli</taxon>
        <taxon>Bacillales</taxon>
        <taxon>Bacillaceae</taxon>
        <taxon>Mesobacillus</taxon>
    </lineage>
</organism>
<accession>A0ABY9VNT0</accession>
<sequence length="231" mass="26400">MSIIKNFLTSVFMRFKKYWLIFVMVPVLTAAISFLTPNFQEKAPSEYTASSEIYLGKFDSKEYNDPALAIELMRSSKFLNGFLKAGKYDLDKIELREDLIITKTSTNSIRVDVKHEDEKRAQQILDDIINQFLFKSEQAYDAKLTLLNETIQDLNGIPKDSEAIVDKQRFLFELETKKNTWTPPALTDTPEIVSEEIGNTISPVNRLILGFLIGLVAAILLLLTPEILREK</sequence>
<evidence type="ECO:0008006" key="4">
    <source>
        <dbReference type="Google" id="ProtNLM"/>
    </source>
</evidence>
<feature type="transmembrane region" description="Helical" evidence="1">
    <location>
        <begin position="207"/>
        <end position="228"/>
    </location>
</feature>
<feature type="transmembrane region" description="Helical" evidence="1">
    <location>
        <begin position="18"/>
        <end position="36"/>
    </location>
</feature>
<evidence type="ECO:0000313" key="3">
    <source>
        <dbReference type="Proteomes" id="UP001303324"/>
    </source>
</evidence>
<protein>
    <recommendedName>
        <fullName evidence="4">Polysaccharide chain length determinant N-terminal domain-containing protein</fullName>
    </recommendedName>
</protein>
<keyword evidence="1" id="KW-0812">Transmembrane</keyword>
<evidence type="ECO:0000256" key="1">
    <source>
        <dbReference type="SAM" id="Phobius"/>
    </source>
</evidence>
<gene>
    <name evidence="2" type="ORF">RH061_21180</name>
</gene>
<dbReference type="EMBL" id="CP134494">
    <property type="protein sequence ID" value="WNF22636.1"/>
    <property type="molecule type" value="Genomic_DNA"/>
</dbReference>
<keyword evidence="1" id="KW-0472">Membrane</keyword>
<dbReference type="RefSeq" id="WP_311072738.1">
    <property type="nucleotide sequence ID" value="NZ_CP134494.1"/>
</dbReference>
<keyword evidence="3" id="KW-1185">Reference proteome</keyword>
<keyword evidence="1" id="KW-1133">Transmembrane helix</keyword>
<name>A0ABY9VNT0_9BACI</name>
<evidence type="ECO:0000313" key="2">
    <source>
        <dbReference type="EMBL" id="WNF22636.1"/>
    </source>
</evidence>
<dbReference type="Proteomes" id="UP001303324">
    <property type="component" value="Chromosome"/>
</dbReference>
<reference evidence="2 3" key="1">
    <citation type="submission" date="2023-09" db="EMBL/GenBank/DDBJ databases">
        <title>Microbial mechanism of fulvic acid promoting antimony reduction mineralization in rice fields.</title>
        <authorList>
            <person name="Chen G."/>
            <person name="Lan J."/>
        </authorList>
    </citation>
    <scope>NUCLEOTIDE SEQUENCE [LARGE SCALE GENOMIC DNA]</scope>
    <source>
        <strain evidence="2 3">PS1</strain>
    </source>
</reference>